<name>A0A3R7FSC1_CLOSI</name>
<protein>
    <submittedName>
        <fullName evidence="1">Uncharacterized protein</fullName>
    </submittedName>
</protein>
<keyword evidence="2" id="KW-1185">Reference proteome</keyword>
<dbReference type="EMBL" id="NIRI02000056">
    <property type="protein sequence ID" value="KAG5442590.1"/>
    <property type="molecule type" value="Genomic_DNA"/>
</dbReference>
<reference evidence="1 2" key="1">
    <citation type="journal article" date="2018" name="Biotechnol. Adv.">
        <title>Improved genomic resources and new bioinformatic workflow for the carcinogenic parasite Clonorchis sinensis: Biotechnological implications.</title>
        <authorList>
            <person name="Wang D."/>
            <person name="Korhonen P.K."/>
            <person name="Gasser R.B."/>
            <person name="Young N.D."/>
        </authorList>
    </citation>
    <scope>NUCLEOTIDE SEQUENCE [LARGE SCALE GENOMIC DNA]</scope>
    <source>
        <strain evidence="1">Cs-k2</strain>
    </source>
</reference>
<reference evidence="1 2" key="2">
    <citation type="journal article" date="2021" name="Genomics">
        <title>High-quality reference genome for Clonorchis sinensis.</title>
        <authorList>
            <person name="Young N.D."/>
            <person name="Stroehlein A.J."/>
            <person name="Kinkar L."/>
            <person name="Wang T."/>
            <person name="Sohn W.M."/>
            <person name="Chang B.C.H."/>
            <person name="Kaur P."/>
            <person name="Weisz D."/>
            <person name="Dudchenko O."/>
            <person name="Aiden E.L."/>
            <person name="Korhonen P.K."/>
            <person name="Gasser R.B."/>
        </authorList>
    </citation>
    <scope>NUCLEOTIDE SEQUENCE [LARGE SCALE GENOMIC DNA]</scope>
    <source>
        <strain evidence="1">Cs-k2</strain>
    </source>
</reference>
<evidence type="ECO:0000313" key="1">
    <source>
        <dbReference type="EMBL" id="KAG5442590.1"/>
    </source>
</evidence>
<evidence type="ECO:0000313" key="2">
    <source>
        <dbReference type="Proteomes" id="UP000286415"/>
    </source>
</evidence>
<dbReference type="InParanoid" id="A0A3R7FSC1"/>
<dbReference type="AlphaFoldDB" id="A0A3R7FSC1"/>
<gene>
    <name evidence="1" type="ORF">CSKR_113679</name>
</gene>
<comment type="caution">
    <text evidence="1">The sequence shown here is derived from an EMBL/GenBank/DDBJ whole genome shotgun (WGS) entry which is preliminary data.</text>
</comment>
<organism evidence="1 2">
    <name type="scientific">Clonorchis sinensis</name>
    <name type="common">Chinese liver fluke</name>
    <dbReference type="NCBI Taxonomy" id="79923"/>
    <lineage>
        <taxon>Eukaryota</taxon>
        <taxon>Metazoa</taxon>
        <taxon>Spiralia</taxon>
        <taxon>Lophotrochozoa</taxon>
        <taxon>Platyhelminthes</taxon>
        <taxon>Trematoda</taxon>
        <taxon>Digenea</taxon>
        <taxon>Opisthorchiida</taxon>
        <taxon>Opisthorchiata</taxon>
        <taxon>Opisthorchiidae</taxon>
        <taxon>Clonorchis</taxon>
    </lineage>
</organism>
<dbReference type="Proteomes" id="UP000286415">
    <property type="component" value="Unassembled WGS sequence"/>
</dbReference>
<sequence>MNCKKYTHLQINLVYTGDSIATRFKITRYIFMKETTHKVAVEEFSATLPPHVSVATIFEMSRYVYIRNALLIRLLKTFRQPSTGFALCRVHQVGAVPLFSSTYSRNNNFDQTRKRPMNVLLTIVLWSNYPHEGKMAQWLEREFTDRKVRGSNLTPASRLFLFRLGQPDSILALVLPSVGVSAGH</sequence>
<proteinExistence type="predicted"/>
<accession>A0A3R7FSC1</accession>